<accession>A0A919SYG3</accession>
<dbReference type="Gene3D" id="3.30.70.1060">
    <property type="entry name" value="Dimeric alpha+beta barrel"/>
    <property type="match status" value="1"/>
</dbReference>
<keyword evidence="4" id="KW-1185">Reference proteome</keyword>
<dbReference type="EMBL" id="BOQL01000084">
    <property type="protein sequence ID" value="GIM79716.1"/>
    <property type="molecule type" value="Genomic_DNA"/>
</dbReference>
<evidence type="ECO:0000256" key="1">
    <source>
        <dbReference type="ARBA" id="ARBA00007689"/>
    </source>
</evidence>
<feature type="domain" description="YCII-related" evidence="2">
    <location>
        <begin position="1"/>
        <end position="102"/>
    </location>
</feature>
<proteinExistence type="inferred from homology"/>
<evidence type="ECO:0000313" key="3">
    <source>
        <dbReference type="EMBL" id="GIM79716.1"/>
    </source>
</evidence>
<gene>
    <name evidence="3" type="ORF">Aau02nite_87090</name>
</gene>
<dbReference type="AlphaFoldDB" id="A0A919SYG3"/>
<evidence type="ECO:0000259" key="2">
    <source>
        <dbReference type="Pfam" id="PF03795"/>
    </source>
</evidence>
<reference evidence="3" key="1">
    <citation type="submission" date="2021-03" db="EMBL/GenBank/DDBJ databases">
        <title>Whole genome shotgun sequence of Actinoplanes auranticolor NBRC 12245.</title>
        <authorList>
            <person name="Komaki H."/>
            <person name="Tamura T."/>
        </authorList>
    </citation>
    <scope>NUCLEOTIDE SEQUENCE</scope>
    <source>
        <strain evidence="3">NBRC 12245</strain>
    </source>
</reference>
<dbReference type="Pfam" id="PF03795">
    <property type="entry name" value="YCII"/>
    <property type="match status" value="1"/>
</dbReference>
<dbReference type="PANTHER" id="PTHR35174:SF3">
    <property type="entry name" value="BLL7171 PROTEIN"/>
    <property type="match status" value="1"/>
</dbReference>
<comment type="caution">
    <text evidence="3">The sequence shown here is derived from an EMBL/GenBank/DDBJ whole genome shotgun (WGS) entry which is preliminary data.</text>
</comment>
<dbReference type="Proteomes" id="UP000681340">
    <property type="component" value="Unassembled WGS sequence"/>
</dbReference>
<evidence type="ECO:0000313" key="4">
    <source>
        <dbReference type="Proteomes" id="UP000681340"/>
    </source>
</evidence>
<dbReference type="RefSeq" id="WP_212994492.1">
    <property type="nucleotide sequence ID" value="NZ_BAABEA010000050.1"/>
</dbReference>
<dbReference type="SUPFAM" id="SSF54909">
    <property type="entry name" value="Dimeric alpha+beta barrel"/>
    <property type="match status" value="1"/>
</dbReference>
<dbReference type="PANTHER" id="PTHR35174">
    <property type="entry name" value="BLL7171 PROTEIN-RELATED"/>
    <property type="match status" value="1"/>
</dbReference>
<protein>
    <recommendedName>
        <fullName evidence="2">YCII-related domain-containing protein</fullName>
    </recommendedName>
</protein>
<organism evidence="3 4">
    <name type="scientific">Actinoplanes auranticolor</name>
    <dbReference type="NCBI Taxonomy" id="47988"/>
    <lineage>
        <taxon>Bacteria</taxon>
        <taxon>Bacillati</taxon>
        <taxon>Actinomycetota</taxon>
        <taxon>Actinomycetes</taxon>
        <taxon>Micromonosporales</taxon>
        <taxon>Micromonosporaceae</taxon>
        <taxon>Actinoplanes</taxon>
    </lineage>
</organism>
<comment type="similarity">
    <text evidence="1">Belongs to the YciI family.</text>
</comment>
<dbReference type="InterPro" id="IPR005545">
    <property type="entry name" value="YCII"/>
</dbReference>
<sequence>MKTYLLSIYQPAGPPPGPEVLEPVMRELAAIAQDMQDAGAFVFSAGLCPPSSATVIRAREGDVLLTDGPFLESKEFVGGFTVITAPDLDAALKWGERMAAATTLPVEVRPFQT</sequence>
<name>A0A919SYG3_9ACTN</name>
<dbReference type="InterPro" id="IPR011008">
    <property type="entry name" value="Dimeric_a/b-barrel"/>
</dbReference>